<reference evidence="1 2" key="1">
    <citation type="submission" date="2014-04" db="EMBL/GenBank/DDBJ databases">
        <authorList>
            <person name="Hornung B.V."/>
        </authorList>
    </citation>
    <scope>NUCLEOTIDE SEQUENCE [LARGE SCALE GENOMIC DNA]</scope>
    <source>
        <strain evidence="1 2">CRIB</strain>
    </source>
</reference>
<dbReference type="AlphaFoldDB" id="A0A1V1HZ50"/>
<proteinExistence type="predicted"/>
<evidence type="ECO:0000313" key="2">
    <source>
        <dbReference type="Proteomes" id="UP000245622"/>
    </source>
</evidence>
<keyword evidence="2" id="KW-1185">Reference proteome</keyword>
<sequence length="161" mass="19475">MRIKYRHNKENNMLYNIFLNVYEIDYRPYKIDDIDKFIVKDTIHLIDRIITSECKKILGKIGIKKYTNLREKEVKELLKKHLSNVEPEIVLNIYNEHKVKLDMFGYEVCEVLNISKWKFNKIKHTLKISGTQVVNINCKPKIINKYDRRFIYEILINKNKL</sequence>
<dbReference type="RefSeq" id="WP_180702978.1">
    <property type="nucleotide sequence ID" value="NZ_CAONDH010000002.1"/>
</dbReference>
<accession>A0A1V1HZ50</accession>
<dbReference type="EMBL" id="LN555523">
    <property type="protein sequence ID" value="CED93241.1"/>
    <property type="molecule type" value="Genomic_DNA"/>
</dbReference>
<name>A0A1V1HZ50_9FIRM</name>
<gene>
    <name evidence="1" type="ORF">CRIB_486</name>
</gene>
<evidence type="ECO:0000313" key="1">
    <source>
        <dbReference type="EMBL" id="CED93241.1"/>
    </source>
</evidence>
<dbReference type="Proteomes" id="UP000245622">
    <property type="component" value="Chromosome 1"/>
</dbReference>
<dbReference type="GeneID" id="82204673"/>
<organism evidence="1 2">
    <name type="scientific">Romboutsia ilealis</name>
    <dbReference type="NCBI Taxonomy" id="1115758"/>
    <lineage>
        <taxon>Bacteria</taxon>
        <taxon>Bacillati</taxon>
        <taxon>Bacillota</taxon>
        <taxon>Clostridia</taxon>
        <taxon>Peptostreptococcales</taxon>
        <taxon>Peptostreptococcaceae</taxon>
        <taxon>Romboutsia</taxon>
    </lineage>
</organism>
<dbReference type="KEGG" id="ril:CRIB_486"/>
<protein>
    <submittedName>
        <fullName evidence="1">Uncharacterized protein</fullName>
    </submittedName>
</protein>